<evidence type="ECO:0000313" key="3">
    <source>
        <dbReference type="Proteomes" id="UP000460257"/>
    </source>
</evidence>
<proteinExistence type="predicted"/>
<name>A0A6N7J0X3_9FIRM</name>
<evidence type="ECO:0000313" key="2">
    <source>
        <dbReference type="EMBL" id="MQN01685.1"/>
    </source>
</evidence>
<keyword evidence="1" id="KW-0472">Membrane</keyword>
<feature type="transmembrane region" description="Helical" evidence="1">
    <location>
        <begin position="130"/>
        <end position="154"/>
    </location>
</feature>
<dbReference type="PANTHER" id="PTHR42867:SF1">
    <property type="entry name" value="MEMBRANE PROTEIN-RELATED"/>
    <property type="match status" value="1"/>
</dbReference>
<keyword evidence="3" id="KW-1185">Reference proteome</keyword>
<dbReference type="InterPro" id="IPR010787">
    <property type="entry name" value="DUF1385"/>
</dbReference>
<dbReference type="AlphaFoldDB" id="A0A6N7J0X3"/>
<reference evidence="2" key="1">
    <citation type="journal article" date="2020" name="Appl. Environ. Microbiol.">
        <title>Medium-Chain Fatty Acid Synthesis by 'Candidatus Weimeria bifida' gen. nov., sp. nov., and 'Candidatus Pseudoramibacter fermentans' sp. nov.</title>
        <authorList>
            <person name="Scarborough M.J."/>
            <person name="Myers K.S."/>
            <person name="Donohue T.J."/>
            <person name="Noguera D.R."/>
        </authorList>
    </citation>
    <scope>NUCLEOTIDE SEQUENCE</scope>
    <source>
        <strain evidence="2">LCO1.1</strain>
    </source>
</reference>
<dbReference type="Pfam" id="PF07136">
    <property type="entry name" value="DUF1385"/>
    <property type="match status" value="1"/>
</dbReference>
<feature type="transmembrane region" description="Helical" evidence="1">
    <location>
        <begin position="197"/>
        <end position="216"/>
    </location>
</feature>
<keyword evidence="1" id="KW-0812">Transmembrane</keyword>
<dbReference type="PANTHER" id="PTHR42867">
    <property type="entry name" value="MEMBRANE PROTEIN-RELATED"/>
    <property type="match status" value="1"/>
</dbReference>
<feature type="transmembrane region" description="Helical" evidence="1">
    <location>
        <begin position="102"/>
        <end position="124"/>
    </location>
</feature>
<dbReference type="Proteomes" id="UP000460257">
    <property type="component" value="Unassembled WGS sequence"/>
</dbReference>
<organism evidence="2 3">
    <name type="scientific">Candidatus Weimeria bifida</name>
    <dbReference type="NCBI Taxonomy" id="2599074"/>
    <lineage>
        <taxon>Bacteria</taxon>
        <taxon>Bacillati</taxon>
        <taxon>Bacillota</taxon>
        <taxon>Clostridia</taxon>
        <taxon>Lachnospirales</taxon>
        <taxon>Lachnospiraceae</taxon>
        <taxon>Candidatus Weimeria</taxon>
    </lineage>
</organism>
<sequence length="301" mass="34029">MAYSGIGGQAVMEGVEMLNGTKGAVAVRLTDGSIHTDTMDINPVPDWVKHTPVVRGVYSFFHSLVVGISSLYKSTSYFEDEDEKQKAEENPAKEKAEMGVSLVISFVLALAIFLYLPMFLSGFVNHFTKAAWVSVLFEGILRIVIFLLYIYFIGLTPDIKRTFMYHGAEHKCINCVEHDLPLTVENVRSSSRFHKRCGTSFIFIVFLISVFLFMFIRTDNMALKILFRLLLMPVIAGISFEFLRLGGRRENRLVNALAKPGLWVQRLTTKEPDDSMIEVGIASVRAVFDPDKFIQDHELQQ</sequence>
<feature type="transmembrane region" description="Helical" evidence="1">
    <location>
        <begin position="222"/>
        <end position="243"/>
    </location>
</feature>
<gene>
    <name evidence="2" type="ORF">FRC54_07155</name>
</gene>
<protein>
    <submittedName>
        <fullName evidence="2">DUF1385 domain-containing protein</fullName>
    </submittedName>
</protein>
<comment type="caution">
    <text evidence="2">The sequence shown here is derived from an EMBL/GenBank/DDBJ whole genome shotgun (WGS) entry which is preliminary data.</text>
</comment>
<evidence type="ECO:0000256" key="1">
    <source>
        <dbReference type="SAM" id="Phobius"/>
    </source>
</evidence>
<dbReference type="EMBL" id="VOGC01000006">
    <property type="protein sequence ID" value="MQN01685.1"/>
    <property type="molecule type" value="Genomic_DNA"/>
</dbReference>
<keyword evidence="1" id="KW-1133">Transmembrane helix</keyword>
<accession>A0A6N7J0X3</accession>